<dbReference type="RefSeq" id="WP_138489284.1">
    <property type="nucleotide sequence ID" value="NZ_CP040558.1"/>
</dbReference>
<proteinExistence type="predicted"/>
<protein>
    <recommendedName>
        <fullName evidence="3">AlpA family phage regulatory protein</fullName>
    </recommendedName>
</protein>
<dbReference type="AlphaFoldDB" id="A0A4P9J0Z0"/>
<evidence type="ECO:0000313" key="2">
    <source>
        <dbReference type="Proteomes" id="UP000310065"/>
    </source>
</evidence>
<accession>A0A4P9J0Z0</accession>
<dbReference type="EMBL" id="CP040558">
    <property type="protein sequence ID" value="QCU74522.1"/>
    <property type="molecule type" value="Genomic_DNA"/>
</dbReference>
<evidence type="ECO:0000313" key="1">
    <source>
        <dbReference type="EMBL" id="QCU74522.1"/>
    </source>
</evidence>
<dbReference type="KEGG" id="pdv:FFU37_08620"/>
<dbReference type="GeneID" id="88775706"/>
<sequence length="70" mass="8142">MNLSELFGPTMSLKQLCQVLNMSRTSYYNYTQSNQDNSQFKHGFPKPLQNHRKRIFITAQVEEYILGQAG</sequence>
<organism evidence="1 2">
    <name type="scientific">Pseudoalteromonas distincta</name>
    <dbReference type="NCBI Taxonomy" id="77608"/>
    <lineage>
        <taxon>Bacteria</taxon>
        <taxon>Pseudomonadati</taxon>
        <taxon>Pseudomonadota</taxon>
        <taxon>Gammaproteobacteria</taxon>
        <taxon>Alteromonadales</taxon>
        <taxon>Pseudoalteromonadaceae</taxon>
        <taxon>Pseudoalteromonas</taxon>
    </lineage>
</organism>
<evidence type="ECO:0008006" key="3">
    <source>
        <dbReference type="Google" id="ProtNLM"/>
    </source>
</evidence>
<reference evidence="1 2" key="1">
    <citation type="submission" date="2019-05" db="EMBL/GenBank/DDBJ databases">
        <title>Complete genome sequence of Pseudoalteromonas sp. 16-SW-7(T) isolated from the Okhotsk Sea, Russia.</title>
        <authorList>
            <person name="Nguyen T.H."/>
            <person name="Nedashkovskaya O.I."/>
            <person name="Kim S.-G."/>
        </authorList>
    </citation>
    <scope>NUCLEOTIDE SEQUENCE [LARGE SCALE GENOMIC DNA]</scope>
    <source>
        <strain evidence="1 2">16-SW-7</strain>
    </source>
</reference>
<dbReference type="Proteomes" id="UP000310065">
    <property type="component" value="Chromosome L1"/>
</dbReference>
<gene>
    <name evidence="1" type="ORF">FFU37_08620</name>
</gene>
<name>A0A4P9J0Z0_9GAMM</name>